<evidence type="ECO:0000256" key="2">
    <source>
        <dbReference type="ARBA" id="ARBA00022679"/>
    </source>
</evidence>
<gene>
    <name evidence="4" type="ORF">SAMN02745130_00655</name>
</gene>
<feature type="domain" description="Phosphoribosyltransferase" evidence="3">
    <location>
        <begin position="18"/>
        <end position="163"/>
    </location>
</feature>
<dbReference type="SUPFAM" id="SSF53271">
    <property type="entry name" value="PRTase-like"/>
    <property type="match status" value="1"/>
</dbReference>
<evidence type="ECO:0000259" key="3">
    <source>
        <dbReference type="Pfam" id="PF00156"/>
    </source>
</evidence>
<keyword evidence="2" id="KW-0808">Transferase</keyword>
<organism evidence="4 5">
    <name type="scientific">Thiothrix eikelboomii</name>
    <dbReference type="NCBI Taxonomy" id="92487"/>
    <lineage>
        <taxon>Bacteria</taxon>
        <taxon>Pseudomonadati</taxon>
        <taxon>Pseudomonadota</taxon>
        <taxon>Gammaproteobacteria</taxon>
        <taxon>Thiotrichales</taxon>
        <taxon>Thiotrichaceae</taxon>
        <taxon>Thiothrix</taxon>
    </lineage>
</organism>
<dbReference type="Gene3D" id="3.40.50.2020">
    <property type="match status" value="1"/>
</dbReference>
<dbReference type="GO" id="GO:0016757">
    <property type="term" value="F:glycosyltransferase activity"/>
    <property type="evidence" value="ECO:0007669"/>
    <property type="project" value="UniProtKB-KW"/>
</dbReference>
<keyword evidence="5" id="KW-1185">Reference proteome</keyword>
<dbReference type="AlphaFoldDB" id="A0A1T4VYK2"/>
<reference evidence="4 5" key="1">
    <citation type="submission" date="2017-02" db="EMBL/GenBank/DDBJ databases">
        <authorList>
            <person name="Peterson S.W."/>
        </authorList>
    </citation>
    <scope>NUCLEOTIDE SEQUENCE [LARGE SCALE GENOMIC DNA]</scope>
    <source>
        <strain evidence="4 5">ATCC 49788</strain>
    </source>
</reference>
<dbReference type="EMBL" id="FUYB01000002">
    <property type="protein sequence ID" value="SKA70094.1"/>
    <property type="molecule type" value="Genomic_DNA"/>
</dbReference>
<dbReference type="InterPro" id="IPR000836">
    <property type="entry name" value="PRTase_dom"/>
</dbReference>
<evidence type="ECO:0000256" key="1">
    <source>
        <dbReference type="ARBA" id="ARBA00022676"/>
    </source>
</evidence>
<name>A0A1T4VYK2_9GAMM</name>
<dbReference type="RefSeq" id="WP_234975785.1">
    <property type="nucleotide sequence ID" value="NZ_FUYB01000002.1"/>
</dbReference>
<protein>
    <recommendedName>
        <fullName evidence="3">Phosphoribosyltransferase domain-containing protein</fullName>
    </recommendedName>
</protein>
<dbReference type="PANTHER" id="PTHR43363:SF1">
    <property type="entry name" value="HYPOXANTHINE-GUANINE PHOSPHORIBOSYLTRANSFERASE"/>
    <property type="match status" value="1"/>
</dbReference>
<dbReference type="Proteomes" id="UP000190460">
    <property type="component" value="Unassembled WGS sequence"/>
</dbReference>
<dbReference type="PANTHER" id="PTHR43363">
    <property type="entry name" value="HYPOXANTHINE PHOSPHORIBOSYLTRANSFERASE"/>
    <property type="match status" value="1"/>
</dbReference>
<accession>A0A1T4VYK2</accession>
<dbReference type="CDD" id="cd06223">
    <property type="entry name" value="PRTases_typeI"/>
    <property type="match status" value="1"/>
</dbReference>
<dbReference type="InterPro" id="IPR029057">
    <property type="entry name" value="PRTase-like"/>
</dbReference>
<dbReference type="STRING" id="92487.SAMN02745130_00655"/>
<proteinExistence type="predicted"/>
<evidence type="ECO:0000313" key="5">
    <source>
        <dbReference type="Proteomes" id="UP000190460"/>
    </source>
</evidence>
<keyword evidence="1" id="KW-0328">Glycosyltransferase</keyword>
<dbReference type="Pfam" id="PF00156">
    <property type="entry name" value="Pribosyltran"/>
    <property type="match status" value="1"/>
</dbReference>
<sequence>MSAPITKVFLTPQDLMDSSIQLAEKIYDSGFRPDFIVAIWRGGTPVGIVVQELFEYFGVSTDHIAIRTSYYTGLNQTAHEVRVHGLEYLIKHINAPDSLLIVDDVFDSGNSIKAALDKIRSEARLNTPHDIRIATPYFKPNKNKTNLRPDYFIHETDEWLVFPHELKGLSKDEIREHKPWVNDWLEKHL</sequence>
<evidence type="ECO:0000313" key="4">
    <source>
        <dbReference type="EMBL" id="SKA70094.1"/>
    </source>
</evidence>